<dbReference type="EMBL" id="PYAU01000001">
    <property type="protein sequence ID" value="PSL39862.1"/>
    <property type="molecule type" value="Genomic_DNA"/>
</dbReference>
<keyword evidence="5" id="KW-1185">Reference proteome</keyword>
<dbReference type="AlphaFoldDB" id="A0A2P8H0X3"/>
<keyword evidence="1" id="KW-0472">Membrane</keyword>
<evidence type="ECO:0000313" key="2">
    <source>
        <dbReference type="EMBL" id="PSL39862.1"/>
    </source>
</evidence>
<keyword evidence="1" id="KW-0812">Transmembrane</keyword>
<dbReference type="OrthoDB" id="5118919at2"/>
<protein>
    <recommendedName>
        <fullName evidence="6">TadE-like protein</fullName>
    </recommendedName>
</protein>
<dbReference type="RefSeq" id="WP_106564680.1">
    <property type="nucleotide sequence ID" value="NZ_PYAU01000001.1"/>
</dbReference>
<gene>
    <name evidence="2" type="ORF">CLV49_3515</name>
    <name evidence="3" type="ORF">ELQ93_01680</name>
</gene>
<keyword evidence="1" id="KW-1133">Transmembrane helix</keyword>
<reference evidence="2 4" key="1">
    <citation type="submission" date="2018-03" db="EMBL/GenBank/DDBJ databases">
        <title>Genomic Encyclopedia of Archaeal and Bacterial Type Strains, Phase II (KMG-II): from individual species to whole genera.</title>
        <authorList>
            <person name="Goeker M."/>
        </authorList>
    </citation>
    <scope>NUCLEOTIDE SEQUENCE [LARGE SCALE GENOMIC DNA]</scope>
    <source>
        <strain evidence="2 4">DSM 21548</strain>
    </source>
</reference>
<evidence type="ECO:0000313" key="5">
    <source>
        <dbReference type="Proteomes" id="UP000268291"/>
    </source>
</evidence>
<feature type="transmembrane region" description="Helical" evidence="1">
    <location>
        <begin position="20"/>
        <end position="41"/>
    </location>
</feature>
<reference evidence="3 5" key="2">
    <citation type="submission" date="2018-12" db="EMBL/GenBank/DDBJ databases">
        <authorList>
            <person name="hu s."/>
            <person name="Xu Y."/>
            <person name="Xu B."/>
            <person name="Li F."/>
        </authorList>
    </citation>
    <scope>NUCLEOTIDE SEQUENCE [LARGE SCALE GENOMIC DNA]</scope>
    <source>
        <strain evidence="3 5">KSW2-17</strain>
    </source>
</reference>
<dbReference type="Proteomes" id="UP000241203">
    <property type="component" value="Unassembled WGS sequence"/>
</dbReference>
<name>A0A2P8H0X3_9MICO</name>
<dbReference type="Proteomes" id="UP000268291">
    <property type="component" value="Unassembled WGS sequence"/>
</dbReference>
<organism evidence="2 4">
    <name type="scientific">Labedella gwakjiensis</name>
    <dbReference type="NCBI Taxonomy" id="390269"/>
    <lineage>
        <taxon>Bacteria</taxon>
        <taxon>Bacillati</taxon>
        <taxon>Actinomycetota</taxon>
        <taxon>Actinomycetes</taxon>
        <taxon>Micrococcales</taxon>
        <taxon>Microbacteriaceae</taxon>
        <taxon>Labedella</taxon>
    </lineage>
</organism>
<evidence type="ECO:0000256" key="1">
    <source>
        <dbReference type="SAM" id="Phobius"/>
    </source>
</evidence>
<evidence type="ECO:0000313" key="4">
    <source>
        <dbReference type="Proteomes" id="UP000241203"/>
    </source>
</evidence>
<evidence type="ECO:0000313" key="3">
    <source>
        <dbReference type="EMBL" id="RUQ85766.1"/>
    </source>
</evidence>
<evidence type="ECO:0008006" key="6">
    <source>
        <dbReference type="Google" id="ProtNLM"/>
    </source>
</evidence>
<accession>A0A2P8H0X3</accession>
<proteinExistence type="predicted"/>
<dbReference type="EMBL" id="RZGY01000001">
    <property type="protein sequence ID" value="RUQ85766.1"/>
    <property type="molecule type" value="Genomic_DNA"/>
</dbReference>
<comment type="caution">
    <text evidence="2">The sequence shown here is derived from an EMBL/GenBank/DDBJ whole genome shotgun (WGS) entry which is preliminary data.</text>
</comment>
<sequence length="156" mass="16248">MLSDVPLSRRSTKDEGSASLEFIVAGLVLLVPIVYLVVVLFQIQAAVLATEGGARQAARLFVEAPNVDTATERASTAVEFALADQGIDDSAATVDISCADGGPQECLDPRDLVTVVVRVTIDLPLAPPVLGLDEIAVVPIEASAVNAVSDFHVVEP</sequence>